<gene>
    <name evidence="2" type="ORF">GO755_34835</name>
</gene>
<keyword evidence="1" id="KW-0472">Membrane</keyword>
<feature type="transmembrane region" description="Helical" evidence="1">
    <location>
        <begin position="48"/>
        <end position="78"/>
    </location>
</feature>
<name>A0A7K1SN71_9BACT</name>
<dbReference type="Proteomes" id="UP000436006">
    <property type="component" value="Unassembled WGS sequence"/>
</dbReference>
<proteinExistence type="predicted"/>
<feature type="transmembrane region" description="Helical" evidence="1">
    <location>
        <begin position="90"/>
        <end position="111"/>
    </location>
</feature>
<dbReference type="AlphaFoldDB" id="A0A7K1SN71"/>
<feature type="transmembrane region" description="Helical" evidence="1">
    <location>
        <begin position="20"/>
        <end position="42"/>
    </location>
</feature>
<dbReference type="RefSeq" id="WP_157590056.1">
    <property type="nucleotide sequence ID" value="NZ_WPIN01000021.1"/>
</dbReference>
<evidence type="ECO:0000313" key="2">
    <source>
        <dbReference type="EMBL" id="MVM35250.1"/>
    </source>
</evidence>
<protein>
    <submittedName>
        <fullName evidence="2">Uncharacterized protein</fullName>
    </submittedName>
</protein>
<keyword evidence="1" id="KW-1133">Transmembrane helix</keyword>
<sequence length="112" mass="13026">MSTTERFTNLTAMKLLRLGYVLLSGAVSCLGLFVAVWADHFWPDTYPYWMPIVFLSFVSGMLTAVFWLLRLIWLFVAYDPQQVSVSHRKLEVTFVYLAILISFEIVSYIILY</sequence>
<evidence type="ECO:0000313" key="3">
    <source>
        <dbReference type="Proteomes" id="UP000436006"/>
    </source>
</evidence>
<reference evidence="2 3" key="1">
    <citation type="submission" date="2019-12" db="EMBL/GenBank/DDBJ databases">
        <title>Spirosoma sp. HMF4905 genome sequencing and assembly.</title>
        <authorList>
            <person name="Kang H."/>
            <person name="Cha I."/>
            <person name="Kim H."/>
            <person name="Joh K."/>
        </authorList>
    </citation>
    <scope>NUCLEOTIDE SEQUENCE [LARGE SCALE GENOMIC DNA]</scope>
    <source>
        <strain evidence="2 3">HMF4905</strain>
    </source>
</reference>
<dbReference type="EMBL" id="WPIN01000021">
    <property type="protein sequence ID" value="MVM35250.1"/>
    <property type="molecule type" value="Genomic_DNA"/>
</dbReference>
<keyword evidence="3" id="KW-1185">Reference proteome</keyword>
<evidence type="ECO:0000256" key="1">
    <source>
        <dbReference type="SAM" id="Phobius"/>
    </source>
</evidence>
<dbReference type="PROSITE" id="PS51257">
    <property type="entry name" value="PROKAR_LIPOPROTEIN"/>
    <property type="match status" value="1"/>
</dbReference>
<keyword evidence="1" id="KW-0812">Transmembrane</keyword>
<accession>A0A7K1SN71</accession>
<comment type="caution">
    <text evidence="2">The sequence shown here is derived from an EMBL/GenBank/DDBJ whole genome shotgun (WGS) entry which is preliminary data.</text>
</comment>
<organism evidence="2 3">
    <name type="scientific">Spirosoma arboris</name>
    <dbReference type="NCBI Taxonomy" id="2682092"/>
    <lineage>
        <taxon>Bacteria</taxon>
        <taxon>Pseudomonadati</taxon>
        <taxon>Bacteroidota</taxon>
        <taxon>Cytophagia</taxon>
        <taxon>Cytophagales</taxon>
        <taxon>Cytophagaceae</taxon>
        <taxon>Spirosoma</taxon>
    </lineage>
</organism>